<name>A0A830BP99_9LAMI</name>
<accession>A0A830BP99</accession>
<dbReference type="PROSITE" id="PS00018">
    <property type="entry name" value="EF_HAND_1"/>
    <property type="match status" value="3"/>
</dbReference>
<comment type="caution">
    <text evidence="7">The sequence shown here is derived from an EMBL/GenBank/DDBJ whole genome shotgun (WGS) entry which is preliminary data.</text>
</comment>
<evidence type="ECO:0000256" key="3">
    <source>
        <dbReference type="ARBA" id="ARBA00022723"/>
    </source>
</evidence>
<evidence type="ECO:0000256" key="2">
    <source>
        <dbReference type="ARBA" id="ARBA00022481"/>
    </source>
</evidence>
<dbReference type="GO" id="GO:0016460">
    <property type="term" value="C:myosin II complex"/>
    <property type="evidence" value="ECO:0007669"/>
    <property type="project" value="TreeGrafter"/>
</dbReference>
<feature type="domain" description="EF-hand" evidence="6">
    <location>
        <begin position="8"/>
        <end position="43"/>
    </location>
</feature>
<gene>
    <name evidence="7" type="ORF">PHJA_000749200</name>
</gene>
<evidence type="ECO:0000259" key="6">
    <source>
        <dbReference type="PROSITE" id="PS50222"/>
    </source>
</evidence>
<dbReference type="CDD" id="cd00051">
    <property type="entry name" value="EFh"/>
    <property type="match status" value="2"/>
</dbReference>
<keyword evidence="2" id="KW-0488">Methylation</keyword>
<keyword evidence="8" id="KW-1185">Reference proteome</keyword>
<dbReference type="InterPro" id="IPR018247">
    <property type="entry name" value="EF_Hand_1_Ca_BS"/>
</dbReference>
<dbReference type="Proteomes" id="UP000653305">
    <property type="component" value="Unassembled WGS sequence"/>
</dbReference>
<comment type="similarity">
    <text evidence="1">Belongs to the calmodulin family.</text>
</comment>
<protein>
    <submittedName>
        <fullName evidence="7">Calmodulin-like protein 8</fullName>
    </submittedName>
</protein>
<evidence type="ECO:0000313" key="8">
    <source>
        <dbReference type="Proteomes" id="UP000653305"/>
    </source>
</evidence>
<evidence type="ECO:0000256" key="1">
    <source>
        <dbReference type="ARBA" id="ARBA00009763"/>
    </source>
</evidence>
<dbReference type="InterPro" id="IPR011992">
    <property type="entry name" value="EF-hand-dom_pair"/>
</dbReference>
<keyword evidence="5" id="KW-0106">Calcium</keyword>
<dbReference type="SUPFAM" id="SSF47473">
    <property type="entry name" value="EF-hand"/>
    <property type="match status" value="1"/>
</dbReference>
<proteinExistence type="inferred from homology"/>
<dbReference type="PANTHER" id="PTHR23048">
    <property type="entry name" value="MYOSIN LIGHT CHAIN 1, 3"/>
    <property type="match status" value="1"/>
</dbReference>
<dbReference type="Pfam" id="PF13499">
    <property type="entry name" value="EF-hand_7"/>
    <property type="match status" value="2"/>
</dbReference>
<evidence type="ECO:0000313" key="7">
    <source>
        <dbReference type="EMBL" id="GFP86053.1"/>
    </source>
</evidence>
<feature type="domain" description="EF-hand" evidence="6">
    <location>
        <begin position="114"/>
        <end position="147"/>
    </location>
</feature>
<evidence type="ECO:0000256" key="4">
    <source>
        <dbReference type="ARBA" id="ARBA00022737"/>
    </source>
</evidence>
<feature type="domain" description="EF-hand" evidence="6">
    <location>
        <begin position="81"/>
        <end position="113"/>
    </location>
</feature>
<dbReference type="PROSITE" id="PS50222">
    <property type="entry name" value="EF_HAND_2"/>
    <property type="match status" value="4"/>
</dbReference>
<sequence length="147" mass="16694">MAEILNEEQIVEFQEAFSLFDKDGDGCITIEELATVIRSLDQNPTEEELHDMIDEVDSDGNGTIEFAEFLNLMAKKMKETDAEEELKEAFKVFDKDQNGYISAEEVMINLGEKLTDEEVEQMISEADLDGDGQVNYDEFVKMMMTIG</sequence>
<dbReference type="InterPro" id="IPR002048">
    <property type="entry name" value="EF_hand_dom"/>
</dbReference>
<evidence type="ECO:0000256" key="5">
    <source>
        <dbReference type="ARBA" id="ARBA00022837"/>
    </source>
</evidence>
<dbReference type="FunFam" id="1.10.238.10:FF:000202">
    <property type="entry name" value="Calmodulin-like protein 8"/>
    <property type="match status" value="1"/>
</dbReference>
<dbReference type="GO" id="GO:0005509">
    <property type="term" value="F:calcium ion binding"/>
    <property type="evidence" value="ECO:0007669"/>
    <property type="project" value="InterPro"/>
</dbReference>
<keyword evidence="3" id="KW-0479">Metal-binding</keyword>
<dbReference type="InterPro" id="IPR050230">
    <property type="entry name" value="CALM/Myosin/TropC-like"/>
</dbReference>
<dbReference type="OrthoDB" id="26525at2759"/>
<dbReference type="EMBL" id="BMAC01000118">
    <property type="protein sequence ID" value="GFP86053.1"/>
    <property type="molecule type" value="Genomic_DNA"/>
</dbReference>
<feature type="domain" description="EF-hand" evidence="6">
    <location>
        <begin position="44"/>
        <end position="79"/>
    </location>
</feature>
<dbReference type="FunFam" id="1.10.238.10:FF:000034">
    <property type="entry name" value="Calmodulin"/>
    <property type="match status" value="1"/>
</dbReference>
<dbReference type="AlphaFoldDB" id="A0A830BP99"/>
<keyword evidence="4" id="KW-0677">Repeat</keyword>
<reference evidence="7" key="1">
    <citation type="submission" date="2020-07" db="EMBL/GenBank/DDBJ databases">
        <title>Ethylene signaling mediates host invasion by parasitic plants.</title>
        <authorList>
            <person name="Yoshida S."/>
        </authorList>
    </citation>
    <scope>NUCLEOTIDE SEQUENCE</scope>
    <source>
        <strain evidence="7">Okayama</strain>
    </source>
</reference>
<organism evidence="7 8">
    <name type="scientific">Phtheirospermum japonicum</name>
    <dbReference type="NCBI Taxonomy" id="374723"/>
    <lineage>
        <taxon>Eukaryota</taxon>
        <taxon>Viridiplantae</taxon>
        <taxon>Streptophyta</taxon>
        <taxon>Embryophyta</taxon>
        <taxon>Tracheophyta</taxon>
        <taxon>Spermatophyta</taxon>
        <taxon>Magnoliopsida</taxon>
        <taxon>eudicotyledons</taxon>
        <taxon>Gunneridae</taxon>
        <taxon>Pentapetalae</taxon>
        <taxon>asterids</taxon>
        <taxon>lamiids</taxon>
        <taxon>Lamiales</taxon>
        <taxon>Orobanchaceae</taxon>
        <taxon>Orobanchaceae incertae sedis</taxon>
        <taxon>Phtheirospermum</taxon>
    </lineage>
</organism>
<dbReference type="PANTHER" id="PTHR23048:SF53">
    <property type="entry name" value="CALMODULIN"/>
    <property type="match status" value="1"/>
</dbReference>
<dbReference type="Gene3D" id="1.10.238.10">
    <property type="entry name" value="EF-hand"/>
    <property type="match status" value="3"/>
</dbReference>
<dbReference type="SMART" id="SM00054">
    <property type="entry name" value="EFh"/>
    <property type="match status" value="4"/>
</dbReference>